<comment type="similarity">
    <text evidence="2">Belongs to the Su(H) family.</text>
</comment>
<evidence type="ECO:0000313" key="10">
    <source>
        <dbReference type="EMBL" id="CAF1063929.1"/>
    </source>
</evidence>
<dbReference type="AlphaFoldDB" id="A0A814LIX0"/>
<dbReference type="EMBL" id="CAJNOH010000515">
    <property type="protein sequence ID" value="CAF1063929.1"/>
    <property type="molecule type" value="Genomic_DNA"/>
</dbReference>
<evidence type="ECO:0000256" key="7">
    <source>
        <dbReference type="SAM" id="MobiDB-lite"/>
    </source>
</evidence>
<dbReference type="InterPro" id="IPR038007">
    <property type="entry name" value="RBP-Jkappa_IPT"/>
</dbReference>
<dbReference type="InterPro" id="IPR040159">
    <property type="entry name" value="CLS_fam"/>
</dbReference>
<dbReference type="GO" id="GO:0000978">
    <property type="term" value="F:RNA polymerase II cis-regulatory region sequence-specific DNA binding"/>
    <property type="evidence" value="ECO:0007669"/>
    <property type="project" value="InterPro"/>
</dbReference>
<feature type="domain" description="RBP-J/Cbf11/Cbf12 DNA binding" evidence="8">
    <location>
        <begin position="175"/>
        <end position="317"/>
    </location>
</feature>
<keyword evidence="6" id="KW-0539">Nucleus</keyword>
<feature type="domain" description="Beta-trefoil DNA-binding" evidence="9">
    <location>
        <begin position="319"/>
        <end position="478"/>
    </location>
</feature>
<dbReference type="Pfam" id="PF20144">
    <property type="entry name" value="TIG_SUH"/>
    <property type="match status" value="1"/>
</dbReference>
<comment type="caution">
    <text evidence="10">The sequence shown here is derived from an EMBL/GenBank/DDBJ whole genome shotgun (WGS) entry which is preliminary data.</text>
</comment>
<dbReference type="SUPFAM" id="SSF49417">
    <property type="entry name" value="p53-like transcription factors"/>
    <property type="match status" value="1"/>
</dbReference>
<evidence type="ECO:0000256" key="2">
    <source>
        <dbReference type="ARBA" id="ARBA00009704"/>
    </source>
</evidence>
<dbReference type="InterPro" id="IPR015350">
    <property type="entry name" value="Beta-trefoil_DNA-bd_dom"/>
</dbReference>
<dbReference type="SMART" id="SM01268">
    <property type="entry name" value="BTD"/>
    <property type="match status" value="1"/>
</dbReference>
<dbReference type="GO" id="GO:0005634">
    <property type="term" value="C:nucleus"/>
    <property type="evidence" value="ECO:0007669"/>
    <property type="project" value="UniProtKB-SubCell"/>
</dbReference>
<dbReference type="SUPFAM" id="SSF110217">
    <property type="entry name" value="DNA-binding protein LAG-1 (CSL)"/>
    <property type="match status" value="1"/>
</dbReference>
<evidence type="ECO:0000256" key="5">
    <source>
        <dbReference type="ARBA" id="ARBA00023163"/>
    </source>
</evidence>
<dbReference type="Gene3D" id="2.60.40.1450">
    <property type="entry name" value="LAG1, DNA binding domain"/>
    <property type="match status" value="1"/>
</dbReference>
<dbReference type="InterPro" id="IPR036358">
    <property type="entry name" value="BTD_sf"/>
</dbReference>
<evidence type="ECO:0000256" key="3">
    <source>
        <dbReference type="ARBA" id="ARBA00023015"/>
    </source>
</evidence>
<evidence type="ECO:0000256" key="1">
    <source>
        <dbReference type="ARBA" id="ARBA00004123"/>
    </source>
</evidence>
<dbReference type="Pfam" id="PF09270">
    <property type="entry name" value="BTD"/>
    <property type="match status" value="1"/>
</dbReference>
<protein>
    <recommendedName>
        <fullName evidence="12">Recombining binding protein suppressor of hairless</fullName>
    </recommendedName>
</protein>
<organism evidence="10 11">
    <name type="scientific">Rotaria sordida</name>
    <dbReference type="NCBI Taxonomy" id="392033"/>
    <lineage>
        <taxon>Eukaryota</taxon>
        <taxon>Metazoa</taxon>
        <taxon>Spiralia</taxon>
        <taxon>Gnathifera</taxon>
        <taxon>Rotifera</taxon>
        <taxon>Eurotatoria</taxon>
        <taxon>Bdelloidea</taxon>
        <taxon>Philodinida</taxon>
        <taxon>Philodinidae</taxon>
        <taxon>Rotaria</taxon>
    </lineage>
</organism>
<gene>
    <name evidence="10" type="ORF">PYM288_LOCUS17798</name>
</gene>
<dbReference type="Gene3D" id="2.80.10.50">
    <property type="match status" value="1"/>
</dbReference>
<evidence type="ECO:0008006" key="12">
    <source>
        <dbReference type="Google" id="ProtNLM"/>
    </source>
</evidence>
<dbReference type="SUPFAM" id="SSF81296">
    <property type="entry name" value="E set domains"/>
    <property type="match status" value="1"/>
</dbReference>
<sequence length="623" mass="70652">MDWRQYAMSFWNDYQFMVNMQLAMYQMLTNFASNSTTSQQIPSLRYRSSNDQQSPIINHQKPIKRLSHKRQRLVKTNNSTEKIYIHENNPSGFHKQKKKNKKEMNINDLFDTVFIVDDINGSGTATTTSNLNMPTSSSPDGYNIHYNDESYEELEHRPVTREMMAGYLLTRRHRTVTIYHAKVAQKSYGNEKRFFCPPPCVYLSGDGWNQDLEQDSLCTMISIGEPLYHNDNNGSPSGNITQSSEMQHLPFENGKRFGAAKTLFISDSDKRKHINLNVKMMYTNDFRDNPYIGMFESRKIKVISKPSKKKQSVKNAESVCIQSGTKVALFNRLRSQNVSTRFLHVDEKNQFHASAHEWGSFYIHLLDNEEPCMESNNFSVKEGFVQYGSTVKLVCSVTNQSLPYLVIRKVDKNRVLLDSDEPVSQLHKCAFEFKNGPSSSSSSNLVYLCLATERIVGIAGKPCPNERFRVDINDSACWTIISTDKAEYTWFEARGPVSHPITPVPVARHIVVDGGGAAATVELTGENFSPGLSVWFGETESPCTDYRSTQTIVAEVPQFSLVMPNMPWIQRPMSTPISLVRRDGIIYLTSLVFTYTPEPASARKNTPSPGAILPPTSDNNFCE</sequence>
<dbReference type="InterPro" id="IPR037095">
    <property type="entry name" value="RBP-J/Cbf11_DNA-bd_sf"/>
</dbReference>
<comment type="subcellular location">
    <subcellularLocation>
        <location evidence="1">Nucleus</location>
    </subcellularLocation>
</comment>
<proteinExistence type="inferred from homology"/>
<evidence type="ECO:0000313" key="11">
    <source>
        <dbReference type="Proteomes" id="UP000663854"/>
    </source>
</evidence>
<keyword evidence="5" id="KW-0804">Transcription</keyword>
<dbReference type="FunFam" id="2.60.40.1450:FF:000001">
    <property type="entry name" value="Recombining binding protein suppressor of hairless"/>
    <property type="match status" value="1"/>
</dbReference>
<keyword evidence="3" id="KW-0805">Transcription regulation</keyword>
<reference evidence="10" key="1">
    <citation type="submission" date="2021-02" db="EMBL/GenBank/DDBJ databases">
        <authorList>
            <person name="Nowell W R."/>
        </authorList>
    </citation>
    <scope>NUCLEOTIDE SEQUENCE</scope>
</reference>
<dbReference type="InterPro" id="IPR013783">
    <property type="entry name" value="Ig-like_fold"/>
</dbReference>
<dbReference type="Pfam" id="PF09271">
    <property type="entry name" value="LAG1-DNAbind"/>
    <property type="match status" value="1"/>
</dbReference>
<dbReference type="Proteomes" id="UP000663854">
    <property type="component" value="Unassembled WGS sequence"/>
</dbReference>
<evidence type="ECO:0000259" key="9">
    <source>
        <dbReference type="SMART" id="SM01268"/>
    </source>
</evidence>
<evidence type="ECO:0000259" key="8">
    <source>
        <dbReference type="SMART" id="SM01267"/>
    </source>
</evidence>
<accession>A0A814LIX0</accession>
<dbReference type="InterPro" id="IPR015351">
    <property type="entry name" value="RBP-J/Cbf11/Cbf12_DNA-bd"/>
</dbReference>
<dbReference type="PANTHER" id="PTHR10665">
    <property type="entry name" value="RECOMBINING BINDING PROTEIN SUPPRESSOR OF HAIRLESS"/>
    <property type="match status" value="1"/>
</dbReference>
<evidence type="ECO:0000256" key="4">
    <source>
        <dbReference type="ARBA" id="ARBA00023125"/>
    </source>
</evidence>
<dbReference type="InterPro" id="IPR008967">
    <property type="entry name" value="p53-like_TF_DNA-bd_sf"/>
</dbReference>
<dbReference type="SMART" id="SM01267">
    <property type="entry name" value="LAG1_DNAbind"/>
    <property type="match status" value="1"/>
</dbReference>
<dbReference type="Gene3D" id="2.60.40.10">
    <property type="entry name" value="Immunoglobulins"/>
    <property type="match status" value="1"/>
</dbReference>
<feature type="region of interest" description="Disordered" evidence="7">
    <location>
        <begin position="599"/>
        <end position="623"/>
    </location>
</feature>
<dbReference type="GO" id="GO:0001228">
    <property type="term" value="F:DNA-binding transcription activator activity, RNA polymerase II-specific"/>
    <property type="evidence" value="ECO:0007669"/>
    <property type="project" value="InterPro"/>
</dbReference>
<evidence type="ECO:0000256" key="6">
    <source>
        <dbReference type="ARBA" id="ARBA00023242"/>
    </source>
</evidence>
<dbReference type="InterPro" id="IPR014756">
    <property type="entry name" value="Ig_E-set"/>
</dbReference>
<keyword evidence="4" id="KW-0238">DNA-binding</keyword>
<name>A0A814LIX0_9BILA</name>